<gene>
    <name evidence="2" type="ORF">MBOU_07160</name>
</gene>
<proteinExistence type="predicted"/>
<organism evidence="2 3">
    <name type="scientific">Mycobacterium bourgelatii</name>
    <dbReference type="NCBI Taxonomy" id="1273442"/>
    <lineage>
        <taxon>Bacteria</taxon>
        <taxon>Bacillati</taxon>
        <taxon>Actinomycetota</taxon>
        <taxon>Actinomycetes</taxon>
        <taxon>Mycobacteriales</taxon>
        <taxon>Mycobacteriaceae</taxon>
        <taxon>Mycobacterium</taxon>
    </lineage>
</organism>
<feature type="chain" id="PRO_5038414756" evidence="1">
    <location>
        <begin position="16"/>
        <end position="155"/>
    </location>
</feature>
<evidence type="ECO:0000313" key="2">
    <source>
        <dbReference type="EMBL" id="GFG88674.1"/>
    </source>
</evidence>
<comment type="caution">
    <text evidence="2">The sequence shown here is derived from an EMBL/GenBank/DDBJ whole genome shotgun (WGS) entry which is preliminary data.</text>
</comment>
<keyword evidence="3" id="KW-1185">Reference proteome</keyword>
<reference evidence="2 3" key="1">
    <citation type="journal article" date="2019" name="Emerg. Microbes Infect.">
        <title>Comprehensive subspecies identification of 175 nontuberculous mycobacteria species based on 7547 genomic profiles.</title>
        <authorList>
            <person name="Matsumoto Y."/>
            <person name="Kinjo T."/>
            <person name="Motooka D."/>
            <person name="Nabeya D."/>
            <person name="Jung N."/>
            <person name="Uechi K."/>
            <person name="Horii T."/>
            <person name="Iida T."/>
            <person name="Fujita J."/>
            <person name="Nakamura S."/>
        </authorList>
    </citation>
    <scope>NUCLEOTIDE SEQUENCE [LARGE SCALE GENOMIC DNA]</scope>
    <source>
        <strain evidence="2 3">JCM 30725</strain>
    </source>
</reference>
<sequence length="155" mass="16276">MLALAVSTASFIAVAAAPLVRADRATPQPGAPCSGSADSSGAIVGSQTFSPQGEVLLCAKDADPISVWQHLDGIQRPVQIWFSYGPDATLNADDGFVSGQYWVAGARSGRCTVVQTPSTAGPPVVKTSNSERMDFKLIPDLATITFKGECDWRSF</sequence>
<evidence type="ECO:0000256" key="1">
    <source>
        <dbReference type="SAM" id="SignalP"/>
    </source>
</evidence>
<protein>
    <submittedName>
        <fullName evidence="2">Uncharacterized protein</fullName>
    </submittedName>
</protein>
<dbReference type="Proteomes" id="UP000465360">
    <property type="component" value="Unassembled WGS sequence"/>
</dbReference>
<keyword evidence="1" id="KW-0732">Signal</keyword>
<evidence type="ECO:0000313" key="3">
    <source>
        <dbReference type="Proteomes" id="UP000465360"/>
    </source>
</evidence>
<name>A0A7I9YJ21_MYCBU</name>
<dbReference type="AlphaFoldDB" id="A0A7I9YJ21"/>
<accession>A0A7I9YJ21</accession>
<dbReference type="EMBL" id="BLKZ01000001">
    <property type="protein sequence ID" value="GFG88674.1"/>
    <property type="molecule type" value="Genomic_DNA"/>
</dbReference>
<feature type="signal peptide" evidence="1">
    <location>
        <begin position="1"/>
        <end position="15"/>
    </location>
</feature>